<dbReference type="EMBL" id="QGQD01000086">
    <property type="protein sequence ID" value="TLC98721.1"/>
    <property type="molecule type" value="Genomic_DNA"/>
</dbReference>
<reference evidence="8 9" key="1">
    <citation type="journal article" date="2019" name="Anaerobe">
        <title>Detection of Robinsoniella peoriensis in multiple bone samples of a trauma patient.</title>
        <authorList>
            <person name="Schrottner P."/>
            <person name="Hartwich K."/>
            <person name="Bunk B."/>
            <person name="Schober I."/>
            <person name="Helbig S."/>
            <person name="Rudolph W.W."/>
            <person name="Gunzer F."/>
        </authorList>
    </citation>
    <scope>NUCLEOTIDE SEQUENCE [LARGE SCALE GENOMIC DNA]</scope>
    <source>
        <strain evidence="8 9">DSM 106044</strain>
    </source>
</reference>
<comment type="subcellular location">
    <subcellularLocation>
        <location evidence="1">Cell membrane</location>
        <topology evidence="1">Multi-pass membrane protein</topology>
    </subcellularLocation>
</comment>
<feature type="transmembrane region" description="Helical" evidence="6">
    <location>
        <begin position="12"/>
        <end position="34"/>
    </location>
</feature>
<dbReference type="RefSeq" id="WP_052378002.1">
    <property type="nucleotide sequence ID" value="NZ_CABMJZ010000034.1"/>
</dbReference>
<evidence type="ECO:0000256" key="3">
    <source>
        <dbReference type="ARBA" id="ARBA00022692"/>
    </source>
</evidence>
<gene>
    <name evidence="8" type="primary">yxlE_2</name>
    <name evidence="8" type="ORF">DSM106044_04472</name>
</gene>
<proteinExistence type="predicted"/>
<evidence type="ECO:0000256" key="5">
    <source>
        <dbReference type="ARBA" id="ARBA00023136"/>
    </source>
</evidence>
<name>A0A4U8Q1W9_9FIRM</name>
<evidence type="ECO:0000256" key="4">
    <source>
        <dbReference type="ARBA" id="ARBA00022989"/>
    </source>
</evidence>
<evidence type="ECO:0000256" key="1">
    <source>
        <dbReference type="ARBA" id="ARBA00004651"/>
    </source>
</evidence>
<dbReference type="GO" id="GO:0005886">
    <property type="term" value="C:plasma membrane"/>
    <property type="evidence" value="ECO:0007669"/>
    <property type="project" value="UniProtKB-SubCell"/>
</dbReference>
<evidence type="ECO:0000256" key="2">
    <source>
        <dbReference type="ARBA" id="ARBA00022475"/>
    </source>
</evidence>
<comment type="caution">
    <text evidence="8">The sequence shown here is derived from an EMBL/GenBank/DDBJ whole genome shotgun (WGS) entry which is preliminary data.</text>
</comment>
<feature type="transmembrane region" description="Helical" evidence="6">
    <location>
        <begin position="46"/>
        <end position="66"/>
    </location>
</feature>
<accession>A0A4U8Q1W9</accession>
<organism evidence="8 9">
    <name type="scientific">Robinsoniella peoriensis</name>
    <dbReference type="NCBI Taxonomy" id="180332"/>
    <lineage>
        <taxon>Bacteria</taxon>
        <taxon>Bacillati</taxon>
        <taxon>Bacillota</taxon>
        <taxon>Clostridia</taxon>
        <taxon>Lachnospirales</taxon>
        <taxon>Lachnospiraceae</taxon>
        <taxon>Robinsoniella</taxon>
    </lineage>
</organism>
<evidence type="ECO:0000313" key="8">
    <source>
        <dbReference type="EMBL" id="TLC98721.1"/>
    </source>
</evidence>
<dbReference type="AlphaFoldDB" id="A0A4U8Q1W9"/>
<sequence length="80" mass="8805">MGIQLTMEQIKNLIPILVPIILLQGVLMIVSLISILRKNASFDKKLIWMIVVIAVSLIGPVIYFALGAKQLDEDASDGKE</sequence>
<keyword evidence="3 6" id="KW-0812">Transmembrane</keyword>
<keyword evidence="4 6" id="KW-1133">Transmembrane helix</keyword>
<protein>
    <submittedName>
        <fullName evidence="8">Negative regulatory protein YxlE</fullName>
    </submittedName>
</protein>
<dbReference type="STRING" id="180332.GCA_000797495_00447"/>
<keyword evidence="2" id="KW-1003">Cell membrane</keyword>
<feature type="domain" description="Cardiolipin synthase N-terminal" evidence="7">
    <location>
        <begin position="26"/>
        <end position="67"/>
    </location>
</feature>
<keyword evidence="9" id="KW-1185">Reference proteome</keyword>
<keyword evidence="5 6" id="KW-0472">Membrane</keyword>
<evidence type="ECO:0000256" key="6">
    <source>
        <dbReference type="SAM" id="Phobius"/>
    </source>
</evidence>
<evidence type="ECO:0000313" key="9">
    <source>
        <dbReference type="Proteomes" id="UP000306509"/>
    </source>
</evidence>
<dbReference type="Proteomes" id="UP000306509">
    <property type="component" value="Unassembled WGS sequence"/>
</dbReference>
<dbReference type="Pfam" id="PF13396">
    <property type="entry name" value="PLDc_N"/>
    <property type="match status" value="1"/>
</dbReference>
<dbReference type="OrthoDB" id="3243324at2"/>
<evidence type="ECO:0000259" key="7">
    <source>
        <dbReference type="Pfam" id="PF13396"/>
    </source>
</evidence>
<dbReference type="InterPro" id="IPR027379">
    <property type="entry name" value="CLS_N"/>
</dbReference>